<dbReference type="EMBL" id="JBHSFA010000011">
    <property type="protein sequence ID" value="MFC4544394.1"/>
    <property type="molecule type" value="Genomic_DNA"/>
</dbReference>
<keyword evidence="3" id="KW-1185">Reference proteome</keyword>
<evidence type="ECO:0000313" key="2">
    <source>
        <dbReference type="EMBL" id="MFC4544394.1"/>
    </source>
</evidence>
<proteinExistence type="predicted"/>
<dbReference type="RefSeq" id="WP_250141128.1">
    <property type="nucleotide sequence ID" value="NZ_JALIQP010000003.1"/>
</dbReference>
<accession>A0ABD5PWN0</accession>
<dbReference type="Proteomes" id="UP001595898">
    <property type="component" value="Unassembled WGS sequence"/>
</dbReference>
<comment type="caution">
    <text evidence="2">The sequence shown here is derived from an EMBL/GenBank/DDBJ whole genome shotgun (WGS) entry which is preliminary data.</text>
</comment>
<evidence type="ECO:0000313" key="3">
    <source>
        <dbReference type="Proteomes" id="UP001595898"/>
    </source>
</evidence>
<evidence type="ECO:0000256" key="1">
    <source>
        <dbReference type="SAM" id="MobiDB-lite"/>
    </source>
</evidence>
<gene>
    <name evidence="2" type="ORF">ACFO5R_20910</name>
</gene>
<dbReference type="AlphaFoldDB" id="A0ABD5PWN0"/>
<feature type="compositionally biased region" description="Basic and acidic residues" evidence="1">
    <location>
        <begin position="68"/>
        <end position="82"/>
    </location>
</feature>
<feature type="region of interest" description="Disordered" evidence="1">
    <location>
        <begin position="68"/>
        <end position="188"/>
    </location>
</feature>
<reference evidence="2 3" key="1">
    <citation type="journal article" date="2019" name="Int. J. Syst. Evol. Microbiol.">
        <title>The Global Catalogue of Microorganisms (GCM) 10K type strain sequencing project: providing services to taxonomists for standard genome sequencing and annotation.</title>
        <authorList>
            <consortium name="The Broad Institute Genomics Platform"/>
            <consortium name="The Broad Institute Genome Sequencing Center for Infectious Disease"/>
            <person name="Wu L."/>
            <person name="Ma J."/>
        </authorList>
    </citation>
    <scope>NUCLEOTIDE SEQUENCE [LARGE SCALE GENOMIC DNA]</scope>
    <source>
        <strain evidence="2 3">WLHS5</strain>
    </source>
</reference>
<organism evidence="2 3">
    <name type="scientific">Halosolutus amylolyticus</name>
    <dbReference type="NCBI Taxonomy" id="2932267"/>
    <lineage>
        <taxon>Archaea</taxon>
        <taxon>Methanobacteriati</taxon>
        <taxon>Methanobacteriota</taxon>
        <taxon>Stenosarchaea group</taxon>
        <taxon>Halobacteria</taxon>
        <taxon>Halobacteriales</taxon>
        <taxon>Natrialbaceae</taxon>
        <taxon>Halosolutus</taxon>
    </lineage>
</organism>
<protein>
    <submittedName>
        <fullName evidence="2">Uncharacterized protein</fullName>
    </submittedName>
</protein>
<sequence length="342" mass="37300">MRSLPVELDEETFEALEMERRLIGFDSRAAYVEWIVEHRASITEEADGAERLLETYRERIAQLEARLAEQADRDGRNARSIDSDPESAPDLDRDGSVPADRSADTAAEDDDETTGPNESRPRADADGGWTRSKSHPSIEVRGSPRTTISRDRSGDAVDATGTTGCESKPTGDDGNGGSAGADASGLTPERVVRISEDPVSEDADVLETVAFDRLDELSRRAVAKTRSRLNRSVETGLEYRSSTALVDDSVRPGEDVVDLDSLSVPGHDDEVTAARREVAGRAVAFLRDEGRARKSDFVDALYESHPAGYETADSWWACLKRALKQVDAIEGGDGSRVWRFTG</sequence>
<name>A0ABD5PWN0_9EURY</name>